<protein>
    <submittedName>
        <fullName evidence="2">DUF4422 domain-containing protein</fullName>
    </submittedName>
</protein>
<feature type="domain" description="DUF4422" evidence="1">
    <location>
        <begin position="2"/>
        <end position="216"/>
    </location>
</feature>
<dbReference type="EMBL" id="CP043505">
    <property type="protein sequence ID" value="QEO13672.1"/>
    <property type="molecule type" value="Genomic_DNA"/>
</dbReference>
<dbReference type="InterPro" id="IPR025536">
    <property type="entry name" value="DUF4422"/>
</dbReference>
<reference evidence="2 3" key="1">
    <citation type="submission" date="2019-09" db="EMBL/GenBank/DDBJ databases">
        <title>Genome sequencing of strain KACC 19306.</title>
        <authorList>
            <person name="Heo J."/>
            <person name="Kim S.-J."/>
            <person name="Kim J.-S."/>
            <person name="Hong S.-B."/>
            <person name="Kwon S.-W."/>
        </authorList>
    </citation>
    <scope>NUCLEOTIDE SEQUENCE [LARGE SCALE GENOMIC DNA]</scope>
    <source>
        <strain evidence="2 3">KACC 19306</strain>
    </source>
</reference>
<dbReference type="AlphaFoldDB" id="A0A5C1YFW9"/>
<keyword evidence="3" id="KW-1185">Reference proteome</keyword>
<dbReference type="Pfam" id="PF14393">
    <property type="entry name" value="DUF4422"/>
    <property type="match status" value="1"/>
</dbReference>
<dbReference type="OrthoDB" id="3183633at2"/>
<accession>A0A5C1YFW9</accession>
<proteinExistence type="predicted"/>
<evidence type="ECO:0000313" key="3">
    <source>
        <dbReference type="Proteomes" id="UP000324678"/>
    </source>
</evidence>
<gene>
    <name evidence="2" type="ORF">FLP10_03990</name>
</gene>
<evidence type="ECO:0000313" key="2">
    <source>
        <dbReference type="EMBL" id="QEO13672.1"/>
    </source>
</evidence>
<evidence type="ECO:0000259" key="1">
    <source>
        <dbReference type="Pfam" id="PF14393"/>
    </source>
</evidence>
<dbReference type="KEGG" id="ail:FLP10_03990"/>
<sequence length="256" mass="29412">MRMLTAAHKQAPLPDDPGYFPVHVGHIRASHEFGYQPDDEGENISVKNDSYCELTALYWAWKNLKADAIGLSHYRRYFRGDAPGPNGSRVLSTDQMGTLMSTTDVAIARPRYYIVESIESHYRHGHIGDDLEVLRQVIRETSLGYSPSFEAVMRRRHLSLYNMFLMRGEHFDAYASWLFPILEDVEQRIDNESRGPYQRRTFGYLGERLLNVWVHAHSENLHVKYLPVVNTDGEPKIAKGLRMVQRKLAPAPPSRA</sequence>
<organism evidence="2 3">
    <name type="scientific">Agromyces intestinalis</name>
    <dbReference type="NCBI Taxonomy" id="2592652"/>
    <lineage>
        <taxon>Bacteria</taxon>
        <taxon>Bacillati</taxon>
        <taxon>Actinomycetota</taxon>
        <taxon>Actinomycetes</taxon>
        <taxon>Micrococcales</taxon>
        <taxon>Microbacteriaceae</taxon>
        <taxon>Agromyces</taxon>
    </lineage>
</organism>
<name>A0A5C1YFW9_9MICO</name>
<dbReference type="Proteomes" id="UP000324678">
    <property type="component" value="Chromosome"/>
</dbReference>